<keyword evidence="7 11" id="KW-0798">TonB box</keyword>
<feature type="signal peptide" evidence="12">
    <location>
        <begin position="1"/>
        <end position="21"/>
    </location>
</feature>
<evidence type="ECO:0000256" key="6">
    <source>
        <dbReference type="ARBA" id="ARBA00023065"/>
    </source>
</evidence>
<protein>
    <submittedName>
        <fullName evidence="15">Vitamin B12 transporter BtuB</fullName>
    </submittedName>
</protein>
<dbReference type="Pfam" id="PF00593">
    <property type="entry name" value="TonB_dep_Rec_b-barrel"/>
    <property type="match status" value="1"/>
</dbReference>
<feature type="domain" description="TonB-dependent receptor-like beta-barrel" evidence="13">
    <location>
        <begin position="197"/>
        <end position="610"/>
    </location>
</feature>
<keyword evidence="8 10" id="KW-0472">Membrane</keyword>
<name>A0A1R4H7G4_9GAMM</name>
<keyword evidence="3 10" id="KW-1134">Transmembrane beta strand</keyword>
<comment type="subcellular location">
    <subcellularLocation>
        <location evidence="1 10">Cell outer membrane</location>
        <topology evidence="1 10">Multi-pass membrane protein</topology>
    </subcellularLocation>
</comment>
<evidence type="ECO:0000256" key="8">
    <source>
        <dbReference type="ARBA" id="ARBA00023136"/>
    </source>
</evidence>
<keyword evidence="4 10" id="KW-0812">Transmembrane</keyword>
<dbReference type="PANTHER" id="PTHR30069">
    <property type="entry name" value="TONB-DEPENDENT OUTER MEMBRANE RECEPTOR"/>
    <property type="match status" value="1"/>
</dbReference>
<dbReference type="GO" id="GO:0006811">
    <property type="term" value="P:monoatomic ion transport"/>
    <property type="evidence" value="ECO:0007669"/>
    <property type="project" value="UniProtKB-KW"/>
</dbReference>
<dbReference type="InterPro" id="IPR039426">
    <property type="entry name" value="TonB-dep_rcpt-like"/>
</dbReference>
<keyword evidence="6" id="KW-0406">Ion transport</keyword>
<dbReference type="EMBL" id="FUKJ01000175">
    <property type="protein sequence ID" value="SJM92139.1"/>
    <property type="molecule type" value="Genomic_DNA"/>
</dbReference>
<dbReference type="GO" id="GO:0015889">
    <property type="term" value="P:cobalamin transport"/>
    <property type="evidence" value="ECO:0007669"/>
    <property type="project" value="TreeGrafter"/>
</dbReference>
<dbReference type="PROSITE" id="PS52016">
    <property type="entry name" value="TONB_DEPENDENT_REC_3"/>
    <property type="match status" value="1"/>
</dbReference>
<dbReference type="CDD" id="cd01347">
    <property type="entry name" value="ligand_gated_channel"/>
    <property type="match status" value="1"/>
</dbReference>
<dbReference type="Gene3D" id="2.40.170.20">
    <property type="entry name" value="TonB-dependent receptor, beta-barrel domain"/>
    <property type="match status" value="1"/>
</dbReference>
<evidence type="ECO:0000256" key="12">
    <source>
        <dbReference type="SAM" id="SignalP"/>
    </source>
</evidence>
<evidence type="ECO:0000259" key="13">
    <source>
        <dbReference type="Pfam" id="PF00593"/>
    </source>
</evidence>
<dbReference type="RefSeq" id="WP_087146838.1">
    <property type="nucleotide sequence ID" value="NZ_FUKJ01000175.1"/>
</dbReference>
<dbReference type="GO" id="GO:0009279">
    <property type="term" value="C:cell outer membrane"/>
    <property type="evidence" value="ECO:0007669"/>
    <property type="project" value="UniProtKB-SubCell"/>
</dbReference>
<evidence type="ECO:0000313" key="15">
    <source>
        <dbReference type="EMBL" id="SJM92139.1"/>
    </source>
</evidence>
<organism evidence="15 16">
    <name type="scientific">Crenothrix polyspora</name>
    <dbReference type="NCBI Taxonomy" id="360316"/>
    <lineage>
        <taxon>Bacteria</taxon>
        <taxon>Pseudomonadati</taxon>
        <taxon>Pseudomonadota</taxon>
        <taxon>Gammaproteobacteria</taxon>
        <taxon>Methylococcales</taxon>
        <taxon>Crenotrichaceae</taxon>
        <taxon>Crenothrix</taxon>
    </lineage>
</organism>
<evidence type="ECO:0000256" key="4">
    <source>
        <dbReference type="ARBA" id="ARBA00022692"/>
    </source>
</evidence>
<keyword evidence="9 10" id="KW-0998">Cell outer membrane</keyword>
<dbReference type="InterPro" id="IPR000531">
    <property type="entry name" value="Beta-barrel_TonB"/>
</dbReference>
<dbReference type="InterPro" id="IPR036942">
    <property type="entry name" value="Beta-barrel_TonB_sf"/>
</dbReference>
<evidence type="ECO:0000256" key="9">
    <source>
        <dbReference type="ARBA" id="ARBA00023237"/>
    </source>
</evidence>
<evidence type="ECO:0000256" key="10">
    <source>
        <dbReference type="PROSITE-ProRule" id="PRU01360"/>
    </source>
</evidence>
<reference evidence="16" key="1">
    <citation type="submission" date="2017-02" db="EMBL/GenBank/DDBJ databases">
        <authorList>
            <person name="Daims H."/>
        </authorList>
    </citation>
    <scope>NUCLEOTIDE SEQUENCE [LARGE SCALE GENOMIC DNA]</scope>
</reference>
<evidence type="ECO:0000256" key="2">
    <source>
        <dbReference type="ARBA" id="ARBA00022448"/>
    </source>
</evidence>
<evidence type="ECO:0000256" key="7">
    <source>
        <dbReference type="ARBA" id="ARBA00023077"/>
    </source>
</evidence>
<comment type="similarity">
    <text evidence="10 11">Belongs to the TonB-dependent receptor family.</text>
</comment>
<dbReference type="InterPro" id="IPR037066">
    <property type="entry name" value="Plug_dom_sf"/>
</dbReference>
<accession>A0A1R4H7G4</accession>
<keyword evidence="2 10" id="KW-0813">Transport</keyword>
<evidence type="ECO:0000256" key="11">
    <source>
        <dbReference type="RuleBase" id="RU003357"/>
    </source>
</evidence>
<gene>
    <name evidence="15" type="primary">btuB</name>
    <name evidence="15" type="ORF">CRENPOLYSF2_2560009</name>
</gene>
<evidence type="ECO:0000313" key="16">
    <source>
        <dbReference type="Proteomes" id="UP000195442"/>
    </source>
</evidence>
<sequence length="636" mass="70786">MKKILFSSLLFTGVNTPFVHAQTNTDQASIDLPEMVVTATRSVTPKKQLSAASTVYTRKDIERLQAKTFPDLLRGTTGIDMTQQGGDGKTTSVFMRGTDSKQLLVLIDGIKVGSATLGGTPFEFIPIDQVERVEIIRGPQSSLYGSEAVGGVIQIFTRKGGDSKKPRVTLDAGGGSYDTLKASGTISGKLNNTWYTAGASHYNTQGFSTQPRVNNPFGGPPLDQPDHDAYYNTAVNARVGHRFDNNAELEASFMRSQGRNDYDAQLEDKTLFINQVAALTGSMNVVDNWRTTLRLGHSFDDNSQFAPQAHDKGFVSRFYTQRWNTSWLNEIAINDNHQLMAGVDFRLDENAGSDINGAAVPNDNTNQYREKSRYDVGVFGEYHGQLLDNHFVNASVRWDKNERSGNYVAGNVGLRSNWSYGLSTFANFGNGFKAPSFNDLYWPNAGNRFLKPEESMSAEIGLAGKHSNVQWELRAYHTNLDNLINWAPAPTQTDPFRWIPSNVDKAEIQGIEAEISTQILGWNGKLNMNILSPEDRKTNKRLLRRADKTLSFDLSRSFGQFDVGGTVLAQDHRFDDAANAVKVAGYVTVDLRAAYHFDKHWLLSAKLNNLLDKQYQTVDAYNTADRNFFISIHYNN</sequence>
<dbReference type="Proteomes" id="UP000195442">
    <property type="component" value="Unassembled WGS sequence"/>
</dbReference>
<feature type="domain" description="TonB-dependent receptor plug" evidence="14">
    <location>
        <begin position="46"/>
        <end position="152"/>
    </location>
</feature>
<evidence type="ECO:0000256" key="5">
    <source>
        <dbReference type="ARBA" id="ARBA00022729"/>
    </source>
</evidence>
<evidence type="ECO:0000256" key="3">
    <source>
        <dbReference type="ARBA" id="ARBA00022452"/>
    </source>
</evidence>
<dbReference type="Pfam" id="PF07715">
    <property type="entry name" value="Plug"/>
    <property type="match status" value="1"/>
</dbReference>
<dbReference type="SUPFAM" id="SSF56935">
    <property type="entry name" value="Porins"/>
    <property type="match status" value="1"/>
</dbReference>
<evidence type="ECO:0000259" key="14">
    <source>
        <dbReference type="Pfam" id="PF07715"/>
    </source>
</evidence>
<feature type="chain" id="PRO_5013340283" evidence="12">
    <location>
        <begin position="22"/>
        <end position="636"/>
    </location>
</feature>
<keyword evidence="5 12" id="KW-0732">Signal</keyword>
<evidence type="ECO:0000256" key="1">
    <source>
        <dbReference type="ARBA" id="ARBA00004571"/>
    </source>
</evidence>
<proteinExistence type="inferred from homology"/>
<dbReference type="PANTHER" id="PTHR30069:SF53">
    <property type="entry name" value="COLICIN I RECEPTOR-RELATED"/>
    <property type="match status" value="1"/>
</dbReference>
<dbReference type="Gene3D" id="2.170.130.10">
    <property type="entry name" value="TonB-dependent receptor, plug domain"/>
    <property type="match status" value="1"/>
</dbReference>
<keyword evidence="16" id="KW-1185">Reference proteome</keyword>
<dbReference type="AlphaFoldDB" id="A0A1R4H7G4"/>
<dbReference type="OrthoDB" id="9764669at2"/>
<dbReference type="InterPro" id="IPR012910">
    <property type="entry name" value="Plug_dom"/>
</dbReference>